<evidence type="ECO:0000313" key="3">
    <source>
        <dbReference type="Proteomes" id="UP000617531"/>
    </source>
</evidence>
<keyword evidence="3" id="KW-1185">Reference proteome</keyword>
<feature type="transmembrane region" description="Helical" evidence="1">
    <location>
        <begin position="12"/>
        <end position="32"/>
    </location>
</feature>
<keyword evidence="1" id="KW-1133">Transmembrane helix</keyword>
<evidence type="ECO:0000256" key="1">
    <source>
        <dbReference type="SAM" id="Phobius"/>
    </source>
</evidence>
<feature type="transmembrane region" description="Helical" evidence="1">
    <location>
        <begin position="38"/>
        <end position="62"/>
    </location>
</feature>
<comment type="caution">
    <text evidence="2">The sequence shown here is derived from an EMBL/GenBank/DDBJ whole genome shotgun (WGS) entry which is preliminary data.</text>
</comment>
<sequence>MTVAALMTRALRYGAIVAVAVAVVAGTIGWLTSGLPGLLGGLSGAALSAVFLGLTAVSILIAGRVTRGDPGNPAFFGIVLGVWVLKLVAFVVAAIFMRAWDAVDPVVFFWAVIAAVIGTLVGDIVALVRTRIPYASDVVLPGDPPRA</sequence>
<feature type="transmembrane region" description="Helical" evidence="1">
    <location>
        <begin position="74"/>
        <end position="96"/>
    </location>
</feature>
<keyword evidence="1" id="KW-0472">Membrane</keyword>
<organism evidence="2 3">
    <name type="scientific">Pseudolysinimonas yzui</name>
    <dbReference type="NCBI Taxonomy" id="2708254"/>
    <lineage>
        <taxon>Bacteria</taxon>
        <taxon>Bacillati</taxon>
        <taxon>Actinomycetota</taxon>
        <taxon>Actinomycetes</taxon>
        <taxon>Micrococcales</taxon>
        <taxon>Microbacteriaceae</taxon>
        <taxon>Pseudolysinimonas</taxon>
    </lineage>
</organism>
<dbReference type="EMBL" id="BNAI01000001">
    <property type="protein sequence ID" value="GHF07139.1"/>
    <property type="molecule type" value="Genomic_DNA"/>
</dbReference>
<proteinExistence type="predicted"/>
<name>A0A8J3GNE6_9MICO</name>
<gene>
    <name evidence="2" type="ORF">GCM10011600_04720</name>
</gene>
<dbReference type="Proteomes" id="UP000617531">
    <property type="component" value="Unassembled WGS sequence"/>
</dbReference>
<dbReference type="AlphaFoldDB" id="A0A8J3GNE6"/>
<dbReference type="RefSeq" id="WP_191281758.1">
    <property type="nucleotide sequence ID" value="NZ_BNAI01000001.1"/>
</dbReference>
<evidence type="ECO:0008006" key="4">
    <source>
        <dbReference type="Google" id="ProtNLM"/>
    </source>
</evidence>
<reference evidence="2" key="1">
    <citation type="journal article" date="2014" name="Int. J. Syst. Evol. Microbiol.">
        <title>Complete genome sequence of Corynebacterium casei LMG S-19264T (=DSM 44701T), isolated from a smear-ripened cheese.</title>
        <authorList>
            <consortium name="US DOE Joint Genome Institute (JGI-PGF)"/>
            <person name="Walter F."/>
            <person name="Albersmeier A."/>
            <person name="Kalinowski J."/>
            <person name="Ruckert C."/>
        </authorList>
    </citation>
    <scope>NUCLEOTIDE SEQUENCE</scope>
    <source>
        <strain evidence="2">CGMCC 1.16548</strain>
    </source>
</reference>
<reference evidence="2" key="2">
    <citation type="submission" date="2020-09" db="EMBL/GenBank/DDBJ databases">
        <authorList>
            <person name="Sun Q."/>
            <person name="Zhou Y."/>
        </authorList>
    </citation>
    <scope>NUCLEOTIDE SEQUENCE</scope>
    <source>
        <strain evidence="2">CGMCC 1.16548</strain>
    </source>
</reference>
<feature type="transmembrane region" description="Helical" evidence="1">
    <location>
        <begin position="108"/>
        <end position="128"/>
    </location>
</feature>
<keyword evidence="1" id="KW-0812">Transmembrane</keyword>
<evidence type="ECO:0000313" key="2">
    <source>
        <dbReference type="EMBL" id="GHF07139.1"/>
    </source>
</evidence>
<protein>
    <recommendedName>
        <fullName evidence="4">ATP synthase protein I</fullName>
    </recommendedName>
</protein>
<accession>A0A8J3GNE6</accession>